<accession>A0ABT3J4F0</accession>
<feature type="chain" id="PRO_5047530116" evidence="1">
    <location>
        <begin position="33"/>
        <end position="131"/>
    </location>
</feature>
<dbReference type="RefSeq" id="WP_264772302.1">
    <property type="nucleotide sequence ID" value="NZ_JAPDOG010000011.1"/>
</dbReference>
<evidence type="ECO:0000313" key="4">
    <source>
        <dbReference type="Proteomes" id="UP001207582"/>
    </source>
</evidence>
<keyword evidence="4" id="KW-1185">Reference proteome</keyword>
<evidence type="ECO:0000256" key="1">
    <source>
        <dbReference type="SAM" id="SignalP"/>
    </source>
</evidence>
<dbReference type="Gene3D" id="3.55.50.70">
    <property type="match status" value="1"/>
</dbReference>
<comment type="caution">
    <text evidence="3">The sequence shown here is derived from an EMBL/GenBank/DDBJ whole genome shotgun (WGS) entry which is preliminary data.</text>
</comment>
<organism evidence="3 4">
    <name type="scientific">Defluviimonas salinarum</name>
    <dbReference type="NCBI Taxonomy" id="2992147"/>
    <lineage>
        <taxon>Bacteria</taxon>
        <taxon>Pseudomonadati</taxon>
        <taxon>Pseudomonadota</taxon>
        <taxon>Alphaproteobacteria</taxon>
        <taxon>Rhodobacterales</taxon>
        <taxon>Paracoccaceae</taxon>
        <taxon>Albidovulum</taxon>
    </lineage>
</organism>
<reference evidence="3 4" key="1">
    <citation type="submission" date="2022-10" db="EMBL/GenBank/DDBJ databases">
        <title>Defluviimonas sp. CAU 1641 isolated from mud.</title>
        <authorList>
            <person name="Kim W."/>
        </authorList>
    </citation>
    <scope>NUCLEOTIDE SEQUENCE [LARGE SCALE GENOMIC DNA]</scope>
    <source>
        <strain evidence="3 4">CAU 1641</strain>
    </source>
</reference>
<feature type="domain" description="Toxin co-regulated pilus biosynthesis protein Q C-terminal" evidence="2">
    <location>
        <begin position="48"/>
        <end position="125"/>
    </location>
</feature>
<keyword evidence="1" id="KW-0732">Signal</keyword>
<dbReference type="Pfam" id="PF10671">
    <property type="entry name" value="TcpQ"/>
    <property type="match status" value="1"/>
</dbReference>
<protein>
    <submittedName>
        <fullName evidence="3">Toxin co-regulated pilus biosynthesis Q family protein</fullName>
    </submittedName>
</protein>
<evidence type="ECO:0000313" key="3">
    <source>
        <dbReference type="EMBL" id="MCW3782569.1"/>
    </source>
</evidence>
<gene>
    <name evidence="3" type="ORF">OM960_13335</name>
</gene>
<dbReference type="Proteomes" id="UP001207582">
    <property type="component" value="Unassembled WGS sequence"/>
</dbReference>
<feature type="signal peptide" evidence="1">
    <location>
        <begin position="1"/>
        <end position="32"/>
    </location>
</feature>
<dbReference type="EMBL" id="JAPDOG010000011">
    <property type="protein sequence ID" value="MCW3782569.1"/>
    <property type="molecule type" value="Genomic_DNA"/>
</dbReference>
<sequence length="131" mass="13876">MKTSSDMKLKSRIGLAALAAVALSGLAGTASADVGAISAAPAATTQDQWVVMAGTSLKSTLEGWTRVSGWTLIWDSPVDYRMRASATFSGGFEESASRLIDSIYNGNPELMATFHRGNRVLHIENQPLSSN</sequence>
<proteinExistence type="predicted"/>
<evidence type="ECO:0000259" key="2">
    <source>
        <dbReference type="Pfam" id="PF10671"/>
    </source>
</evidence>
<dbReference type="InterPro" id="IPR018927">
    <property type="entry name" value="Pilus_synth_Q_C"/>
</dbReference>
<name>A0ABT3J4F0_9RHOB</name>